<evidence type="ECO:0000256" key="1">
    <source>
        <dbReference type="ARBA" id="ARBA00004429"/>
    </source>
</evidence>
<evidence type="ECO:0000256" key="7">
    <source>
        <dbReference type="ARBA" id="ARBA00022989"/>
    </source>
</evidence>
<proteinExistence type="inferred from homology"/>
<evidence type="ECO:0000313" key="12">
    <source>
        <dbReference type="EMBL" id="BBL72189.1"/>
    </source>
</evidence>
<dbReference type="InterPro" id="IPR003004">
    <property type="entry name" value="GspF/PilC"/>
</dbReference>
<feature type="transmembrane region" description="Helical" evidence="10">
    <location>
        <begin position="378"/>
        <end position="398"/>
    </location>
</feature>
<evidence type="ECO:0000256" key="6">
    <source>
        <dbReference type="ARBA" id="ARBA00022692"/>
    </source>
</evidence>
<keyword evidence="5" id="KW-0997">Cell inner membrane</keyword>
<dbReference type="Proteomes" id="UP000824988">
    <property type="component" value="Chromosome"/>
</dbReference>
<dbReference type="PROSITE" id="PS00874">
    <property type="entry name" value="T2SP_F"/>
    <property type="match status" value="1"/>
</dbReference>
<keyword evidence="8 10" id="KW-0472">Membrane</keyword>
<feature type="domain" description="Type II secretion system protein GspF" evidence="11">
    <location>
        <begin position="274"/>
        <end position="396"/>
    </location>
</feature>
<dbReference type="GO" id="GO:0015628">
    <property type="term" value="P:protein secretion by the type II secretion system"/>
    <property type="evidence" value="ECO:0007669"/>
    <property type="project" value="TreeGrafter"/>
</dbReference>
<keyword evidence="13" id="KW-1185">Reference proteome</keyword>
<evidence type="ECO:0000256" key="3">
    <source>
        <dbReference type="ARBA" id="ARBA00022448"/>
    </source>
</evidence>
<gene>
    <name evidence="12" type="primary">pilC</name>
    <name evidence="12" type="ORF">MoryE10_27950</name>
</gene>
<keyword evidence="3 9" id="KW-0813">Transport</keyword>
<dbReference type="InterPro" id="IPR001992">
    <property type="entry name" value="T2SS_GspF/T4SS_PilC_CS"/>
</dbReference>
<organism evidence="12 13">
    <name type="scientific">Methylogaea oryzae</name>
    <dbReference type="NCBI Taxonomy" id="1295382"/>
    <lineage>
        <taxon>Bacteria</taxon>
        <taxon>Pseudomonadati</taxon>
        <taxon>Pseudomonadota</taxon>
        <taxon>Gammaproteobacteria</taxon>
        <taxon>Methylococcales</taxon>
        <taxon>Methylococcaceae</taxon>
        <taxon>Methylogaea</taxon>
    </lineage>
</organism>
<dbReference type="FunFam" id="1.20.81.30:FF:000001">
    <property type="entry name" value="Type II secretion system protein F"/>
    <property type="match status" value="2"/>
</dbReference>
<dbReference type="PANTHER" id="PTHR30012">
    <property type="entry name" value="GENERAL SECRETION PATHWAY PROTEIN"/>
    <property type="match status" value="1"/>
</dbReference>
<evidence type="ECO:0000256" key="4">
    <source>
        <dbReference type="ARBA" id="ARBA00022475"/>
    </source>
</evidence>
<dbReference type="GO" id="GO:0005886">
    <property type="term" value="C:plasma membrane"/>
    <property type="evidence" value="ECO:0007669"/>
    <property type="project" value="UniProtKB-SubCell"/>
</dbReference>
<evidence type="ECO:0000256" key="2">
    <source>
        <dbReference type="ARBA" id="ARBA00005745"/>
    </source>
</evidence>
<feature type="transmembrane region" description="Helical" evidence="10">
    <location>
        <begin position="170"/>
        <end position="192"/>
    </location>
</feature>
<dbReference type="Pfam" id="PF00482">
    <property type="entry name" value="T2SSF"/>
    <property type="match status" value="2"/>
</dbReference>
<dbReference type="InterPro" id="IPR018076">
    <property type="entry name" value="T2SS_GspF_dom"/>
</dbReference>
<evidence type="ECO:0000256" key="10">
    <source>
        <dbReference type="SAM" id="Phobius"/>
    </source>
</evidence>
<dbReference type="KEGG" id="moz:MoryE10_27950"/>
<accession>A0A8D4VRY0</accession>
<evidence type="ECO:0000256" key="5">
    <source>
        <dbReference type="ARBA" id="ARBA00022519"/>
    </source>
</evidence>
<evidence type="ECO:0000256" key="8">
    <source>
        <dbReference type="ARBA" id="ARBA00023136"/>
    </source>
</evidence>
<sequence>MAAEEQIYFNYVATDKTGKKITGELAGKNELAVRAELRRQGLKPTKVKLKPKPLFGKAKANITAKDIALFSRQLATMMTAGVPLVTAFEIVGRGHENPAMQDLILGIKSDVESGNTLAETLRKYPLQFNELYCNLVAAGEQAGILEGLLHKIATYLEKTESLKAKIKKALFYPVAVLVVAGIVTAILLIFVVPTFEELFKGFGAELPAFTQFVVGLSHGLVNTWYYILGVIGGMIYGFKSLKQNSKEFNNRLDRLMLRLGPIGSILNKAAVARFARTLSTMSAAGVPLVEALKSVAGASGNIVYYDAIMKMRDDVSNGQQLQLSMRQSGIFPNMVIQMIAIGEESGSLDSMLGKVADFYEEEVDNAVDALTSLLEPMIMAFLGVVIGGLIVAMYLPIFKMGAVT</sequence>
<dbReference type="EMBL" id="AP019782">
    <property type="protein sequence ID" value="BBL72189.1"/>
    <property type="molecule type" value="Genomic_DNA"/>
</dbReference>
<feature type="transmembrane region" description="Helical" evidence="10">
    <location>
        <begin position="212"/>
        <end position="238"/>
    </location>
</feature>
<keyword evidence="4" id="KW-1003">Cell membrane</keyword>
<keyword evidence="6 9" id="KW-0812">Transmembrane</keyword>
<evidence type="ECO:0000256" key="9">
    <source>
        <dbReference type="RuleBase" id="RU003923"/>
    </source>
</evidence>
<name>A0A8D4VRY0_9GAMM</name>
<keyword evidence="7 10" id="KW-1133">Transmembrane helix</keyword>
<dbReference type="PANTHER" id="PTHR30012:SF7">
    <property type="entry name" value="PROTEIN TRANSPORT PROTEIN HOFC HOMOLOG"/>
    <property type="match status" value="1"/>
</dbReference>
<comment type="subcellular location">
    <subcellularLocation>
        <location evidence="1 9">Cell inner membrane</location>
        <topology evidence="1 9">Multi-pass membrane protein</topology>
    </subcellularLocation>
</comment>
<protein>
    <submittedName>
        <fullName evidence="12">Type II secretion system protein F</fullName>
    </submittedName>
</protein>
<reference evidence="12" key="1">
    <citation type="submission" date="2019-06" db="EMBL/GenBank/DDBJ databases">
        <title>Complete genome sequence of Methylogaea oryzae strain JCM16910.</title>
        <authorList>
            <person name="Asakawa S."/>
        </authorList>
    </citation>
    <scope>NUCLEOTIDE SEQUENCE</scope>
    <source>
        <strain evidence="12">E10</strain>
    </source>
</reference>
<feature type="domain" description="Type II secretion system protein GspF" evidence="11">
    <location>
        <begin position="70"/>
        <end position="193"/>
    </location>
</feature>
<dbReference type="AlphaFoldDB" id="A0A8D4VRY0"/>
<dbReference type="RefSeq" id="WP_221047411.1">
    <property type="nucleotide sequence ID" value="NZ_AP019782.1"/>
</dbReference>
<evidence type="ECO:0000313" key="13">
    <source>
        <dbReference type="Proteomes" id="UP000824988"/>
    </source>
</evidence>
<evidence type="ECO:0000259" key="11">
    <source>
        <dbReference type="Pfam" id="PF00482"/>
    </source>
</evidence>
<comment type="similarity">
    <text evidence="2 9">Belongs to the GSP F family.</text>
</comment>